<protein>
    <submittedName>
        <fullName evidence="2">Gag-pol polyprotein</fullName>
    </submittedName>
</protein>
<dbReference type="Gramene" id="PGSC0003DMT400093217">
    <property type="protein sequence ID" value="PGSC0003DMT400093217"/>
    <property type="gene ID" value="PGSC0003DMG400042788"/>
</dbReference>
<feature type="region of interest" description="Disordered" evidence="1">
    <location>
        <begin position="284"/>
        <end position="313"/>
    </location>
</feature>
<proteinExistence type="predicted"/>
<dbReference type="PaxDb" id="4113-PGSC0003DMT400093217"/>
<evidence type="ECO:0000313" key="2">
    <source>
        <dbReference type="EnsemblPlants" id="PGSC0003DMT400093217"/>
    </source>
</evidence>
<dbReference type="EnsemblPlants" id="PGSC0003DMT400093217">
    <property type="protein sequence ID" value="PGSC0003DMT400093217"/>
    <property type="gene ID" value="PGSC0003DMG400042788"/>
</dbReference>
<organism evidence="2 3">
    <name type="scientific">Solanum tuberosum</name>
    <name type="common">Potato</name>
    <dbReference type="NCBI Taxonomy" id="4113"/>
    <lineage>
        <taxon>Eukaryota</taxon>
        <taxon>Viridiplantae</taxon>
        <taxon>Streptophyta</taxon>
        <taxon>Embryophyta</taxon>
        <taxon>Tracheophyta</taxon>
        <taxon>Spermatophyta</taxon>
        <taxon>Magnoliopsida</taxon>
        <taxon>eudicotyledons</taxon>
        <taxon>Gunneridae</taxon>
        <taxon>Pentapetalae</taxon>
        <taxon>asterids</taxon>
        <taxon>lamiids</taxon>
        <taxon>Solanales</taxon>
        <taxon>Solanaceae</taxon>
        <taxon>Solanoideae</taxon>
        <taxon>Solaneae</taxon>
        <taxon>Solanum</taxon>
    </lineage>
</organism>
<dbReference type="AlphaFoldDB" id="M1DRH0"/>
<accession>M1DRH0</accession>
<feature type="region of interest" description="Disordered" evidence="1">
    <location>
        <begin position="102"/>
        <end position="158"/>
    </location>
</feature>
<keyword evidence="3" id="KW-1185">Reference proteome</keyword>
<dbReference type="HOGENOM" id="CLU_889680_0_0_1"/>
<dbReference type="Proteomes" id="UP000011115">
    <property type="component" value="Unassembled WGS sequence"/>
</dbReference>
<reference evidence="2" key="2">
    <citation type="submission" date="2015-06" db="UniProtKB">
        <authorList>
            <consortium name="EnsemblPlants"/>
        </authorList>
    </citation>
    <scope>IDENTIFICATION</scope>
    <source>
        <strain evidence="2">DM1-3 516 R44</strain>
    </source>
</reference>
<dbReference type="InParanoid" id="M1DRH0"/>
<evidence type="ECO:0000256" key="1">
    <source>
        <dbReference type="SAM" id="MobiDB-lite"/>
    </source>
</evidence>
<feature type="compositionally biased region" description="Polar residues" evidence="1">
    <location>
        <begin position="298"/>
        <end position="307"/>
    </location>
</feature>
<reference evidence="3" key="1">
    <citation type="journal article" date="2011" name="Nature">
        <title>Genome sequence and analysis of the tuber crop potato.</title>
        <authorList>
            <consortium name="The Potato Genome Sequencing Consortium"/>
        </authorList>
    </citation>
    <scope>NUCLEOTIDE SEQUENCE [LARGE SCALE GENOMIC DNA]</scope>
    <source>
        <strain evidence="3">cv. DM1-3 516 R44</strain>
    </source>
</reference>
<feature type="compositionally biased region" description="Low complexity" evidence="1">
    <location>
        <begin position="251"/>
        <end position="260"/>
    </location>
</feature>
<feature type="compositionally biased region" description="Basic and acidic residues" evidence="1">
    <location>
        <begin position="102"/>
        <end position="121"/>
    </location>
</feature>
<evidence type="ECO:0000313" key="3">
    <source>
        <dbReference type="Proteomes" id="UP000011115"/>
    </source>
</evidence>
<feature type="compositionally biased region" description="Polar residues" evidence="1">
    <location>
        <begin position="130"/>
        <end position="139"/>
    </location>
</feature>
<name>M1DRH0_SOLTU</name>
<sequence>MEFTKNPSLGSLLSRLHERHHRSWSSPHIVVFLVVLGPVAWTKCLFPPHPKTSSRAFSRTVVVTTQKIHRSAMLIPTMNISRLMVHAKQIEEQKLKQVGREIKRGRVDDGNSSKGRFEVQGKPRFKKRFSNQGTSSTSKVNKERVPTPKPQGGSEGGSYVDRPTCANCGKRHDGKCLVRTDGLFSCDPGATLSFVTSLVSMKFDVIPVKLEEPFLVSTPIGDSIVARTGFRSQGLRDECQAKRGKPRPKAKAAPNLKLLPQTPRPSPRLVVKTTTSGRLRGVALAKGGEPPSVIDTAPTFTRGTTSYGPLHDS</sequence>
<feature type="region of interest" description="Disordered" evidence="1">
    <location>
        <begin position="239"/>
        <end position="268"/>
    </location>
</feature>